<dbReference type="RefSeq" id="WP_062419574.1">
    <property type="nucleotide sequence ID" value="NZ_BBXZ01000172.1"/>
</dbReference>
<dbReference type="EMBL" id="DF967975">
    <property type="protein sequence ID" value="GAP19287.1"/>
    <property type="molecule type" value="Genomic_DNA"/>
</dbReference>
<gene>
    <name evidence="5" type="primary">xseA</name>
    <name evidence="11" type="ORF">ADN01_10615</name>
    <name evidence="10" type="ORF">LSAC_03188</name>
</gene>
<evidence type="ECO:0000256" key="7">
    <source>
        <dbReference type="SAM" id="MobiDB-lite"/>
    </source>
</evidence>
<dbReference type="GO" id="GO:0003676">
    <property type="term" value="F:nucleic acid binding"/>
    <property type="evidence" value="ECO:0007669"/>
    <property type="project" value="InterPro"/>
</dbReference>
<dbReference type="GO" id="GO:0005737">
    <property type="term" value="C:cytoplasm"/>
    <property type="evidence" value="ECO:0007669"/>
    <property type="project" value="UniProtKB-SubCell"/>
</dbReference>
<reference evidence="10" key="1">
    <citation type="journal article" date="2015" name="Genome Announc.">
        <title>Draft Genome Sequences of Anaerolinea thermolimosa IMO-1, Bellilinea caldifistulae GOMI-1, Leptolinea tardivitalis YMTK-2, Levilinea saccharolytica KIBI-1, Longilinea arvoryzae KOME-1, Previously Described as Members of the Class Anaerolineae (Chloroflexi).</title>
        <authorList>
            <person name="Matsuura N."/>
            <person name="Tourlousse M.D."/>
            <person name="Ohashi A."/>
            <person name="Hugenholtz P."/>
            <person name="Sekiguchi Y."/>
        </authorList>
    </citation>
    <scope>NUCLEOTIDE SEQUENCE</scope>
    <source>
        <strain evidence="10">KIBI-1</strain>
    </source>
</reference>
<keyword evidence="3 5" id="KW-0378">Hydrolase</keyword>
<evidence type="ECO:0000313" key="11">
    <source>
        <dbReference type="EMBL" id="KPL80933.1"/>
    </source>
</evidence>
<evidence type="ECO:0000259" key="9">
    <source>
        <dbReference type="Pfam" id="PF13742"/>
    </source>
</evidence>
<feature type="region of interest" description="Disordered" evidence="7">
    <location>
        <begin position="397"/>
        <end position="417"/>
    </location>
</feature>
<dbReference type="AlphaFoldDB" id="A0A0M8JPR8"/>
<dbReference type="PANTHER" id="PTHR30008:SF0">
    <property type="entry name" value="EXODEOXYRIBONUCLEASE 7 LARGE SUBUNIT"/>
    <property type="match status" value="1"/>
</dbReference>
<evidence type="ECO:0000256" key="5">
    <source>
        <dbReference type="HAMAP-Rule" id="MF_00378"/>
    </source>
</evidence>
<dbReference type="GO" id="GO:0006308">
    <property type="term" value="P:DNA catabolic process"/>
    <property type="evidence" value="ECO:0007669"/>
    <property type="project" value="UniProtKB-UniRule"/>
</dbReference>
<dbReference type="Proteomes" id="UP000050501">
    <property type="component" value="Unassembled WGS sequence"/>
</dbReference>
<evidence type="ECO:0000256" key="1">
    <source>
        <dbReference type="ARBA" id="ARBA00022490"/>
    </source>
</evidence>
<dbReference type="Pfam" id="PF13742">
    <property type="entry name" value="tRNA_anti_2"/>
    <property type="match status" value="1"/>
</dbReference>
<comment type="function">
    <text evidence="5">Bidirectionally degrades single-stranded DNA into large acid-insoluble oligonucleotides, which are then degraded further into small acid-soluble oligonucleotides.</text>
</comment>
<comment type="similarity">
    <text evidence="5 6">Belongs to the XseA family.</text>
</comment>
<dbReference type="STRING" id="229921.ADN01_10615"/>
<name>A0A0M8JPR8_9CHLR</name>
<reference evidence="11 12" key="2">
    <citation type="submission" date="2015-07" db="EMBL/GenBank/DDBJ databases">
        <title>Genome sequence of Levilinea saccharolytica DSM 16555.</title>
        <authorList>
            <person name="Hemp J."/>
            <person name="Ward L.M."/>
            <person name="Pace L.A."/>
            <person name="Fischer W.W."/>
        </authorList>
    </citation>
    <scope>NUCLEOTIDE SEQUENCE [LARGE SCALE GENOMIC DNA]</scope>
    <source>
        <strain evidence="11 12">KIBI-1</strain>
    </source>
</reference>
<keyword evidence="1 5" id="KW-0963">Cytoplasm</keyword>
<evidence type="ECO:0000313" key="12">
    <source>
        <dbReference type="Proteomes" id="UP000050501"/>
    </source>
</evidence>
<evidence type="ECO:0000313" key="10">
    <source>
        <dbReference type="EMBL" id="GAP19287.1"/>
    </source>
</evidence>
<dbReference type="GO" id="GO:0008855">
    <property type="term" value="F:exodeoxyribonuclease VII activity"/>
    <property type="evidence" value="ECO:0007669"/>
    <property type="project" value="UniProtKB-UniRule"/>
</dbReference>
<feature type="domain" description="OB-fold nucleic acid binding" evidence="9">
    <location>
        <begin position="12"/>
        <end position="106"/>
    </location>
</feature>
<dbReference type="PANTHER" id="PTHR30008">
    <property type="entry name" value="EXODEOXYRIBONUCLEASE 7 LARGE SUBUNIT"/>
    <property type="match status" value="1"/>
</dbReference>
<comment type="subcellular location">
    <subcellularLocation>
        <location evidence="5 6">Cytoplasm</location>
    </subcellularLocation>
</comment>
<dbReference type="GO" id="GO:0009318">
    <property type="term" value="C:exodeoxyribonuclease VII complex"/>
    <property type="evidence" value="ECO:0007669"/>
    <property type="project" value="UniProtKB-UniRule"/>
</dbReference>
<dbReference type="EMBL" id="LGCM01000038">
    <property type="protein sequence ID" value="KPL80933.1"/>
    <property type="molecule type" value="Genomic_DNA"/>
</dbReference>
<organism evidence="10">
    <name type="scientific">Levilinea saccharolytica</name>
    <dbReference type="NCBI Taxonomy" id="229921"/>
    <lineage>
        <taxon>Bacteria</taxon>
        <taxon>Bacillati</taxon>
        <taxon>Chloroflexota</taxon>
        <taxon>Anaerolineae</taxon>
        <taxon>Anaerolineales</taxon>
        <taxon>Anaerolineaceae</taxon>
        <taxon>Levilinea</taxon>
    </lineage>
</organism>
<keyword evidence="12" id="KW-1185">Reference proteome</keyword>
<dbReference type="OrthoDB" id="9802795at2"/>
<dbReference type="InterPro" id="IPR020579">
    <property type="entry name" value="Exonuc_VII_lsu_C"/>
</dbReference>
<dbReference type="NCBIfam" id="TIGR00237">
    <property type="entry name" value="xseA"/>
    <property type="match status" value="1"/>
</dbReference>
<evidence type="ECO:0000256" key="3">
    <source>
        <dbReference type="ARBA" id="ARBA00022801"/>
    </source>
</evidence>
<proteinExistence type="inferred from homology"/>
<dbReference type="InterPro" id="IPR003753">
    <property type="entry name" value="Exonuc_VII_L"/>
</dbReference>
<evidence type="ECO:0000256" key="2">
    <source>
        <dbReference type="ARBA" id="ARBA00022722"/>
    </source>
</evidence>
<dbReference type="EC" id="3.1.11.6" evidence="5"/>
<comment type="subunit">
    <text evidence="5">Heterooligomer composed of large and small subunits.</text>
</comment>
<feature type="domain" description="Exonuclease VII large subunit C-terminal" evidence="8">
    <location>
        <begin position="130"/>
        <end position="353"/>
    </location>
</feature>
<dbReference type="HAMAP" id="MF_00378">
    <property type="entry name" value="Exonuc_7_L"/>
    <property type="match status" value="1"/>
</dbReference>
<accession>A0A0M8JPR8</accession>
<dbReference type="CDD" id="cd04489">
    <property type="entry name" value="ExoVII_LU_OBF"/>
    <property type="match status" value="1"/>
</dbReference>
<keyword evidence="2 5" id="KW-0540">Nuclease</keyword>
<comment type="catalytic activity">
    <reaction evidence="5 6">
        <text>Exonucleolytic cleavage in either 5'- to 3'- or 3'- to 5'-direction to yield nucleoside 5'-phosphates.</text>
        <dbReference type="EC" id="3.1.11.6"/>
    </reaction>
</comment>
<dbReference type="Pfam" id="PF02601">
    <property type="entry name" value="Exonuc_VII_L"/>
    <property type="match status" value="1"/>
</dbReference>
<dbReference type="InterPro" id="IPR025824">
    <property type="entry name" value="OB-fold_nuc-bd_dom"/>
</dbReference>
<dbReference type="PATRIC" id="fig|229921.5.peg.525"/>
<evidence type="ECO:0000259" key="8">
    <source>
        <dbReference type="Pfam" id="PF02601"/>
    </source>
</evidence>
<sequence length="417" mass="45622">MRQPALFGPAAWSVAELTRYIRQRLEGDELLQDVWVSGEISNFKRATSGHLYFTLKDSAAALQCVIWRSTAQRIRLELQNGLAVDAHGAITLYERDGSYQLIVSSLRLAGEGQLYLEFMRLKAELEAEGLFDPSRKRPIPERPRRIGIVTSATGAALQDMLNTLANRYRLAEVVVAPAAVQGVEAPPQITAALGALQRLSPLPDVILVARGGGSLEDLWAFNDERVVRAVANCAVPVISGVGHETDFTLTDFAADLRAPTPTGAAVAAVPPQSDMQYELAGLWQRAEIALLTRMQGERAALDEAAQRMSWASPLRRVQMERQALDRLVERRERAAQQTLALRRVHVQGLEKRLAGVNPLAVLQRGYAWVSDAHGHLVRSVGQVQAGERVEVRVADGTFGAQVSTPPRPAQGSPKETE</sequence>
<protein>
    <recommendedName>
        <fullName evidence="5">Exodeoxyribonuclease 7 large subunit</fullName>
        <ecNumber evidence="5">3.1.11.6</ecNumber>
    </recommendedName>
    <alternativeName>
        <fullName evidence="5">Exodeoxyribonuclease VII large subunit</fullName>
        <shortName evidence="5">Exonuclease VII large subunit</shortName>
    </alternativeName>
</protein>
<keyword evidence="4 5" id="KW-0269">Exonuclease</keyword>
<evidence type="ECO:0000256" key="6">
    <source>
        <dbReference type="RuleBase" id="RU004355"/>
    </source>
</evidence>
<evidence type="ECO:0000256" key="4">
    <source>
        <dbReference type="ARBA" id="ARBA00022839"/>
    </source>
</evidence>